<gene>
    <name evidence="7" type="ORF">TRP8649_03160</name>
</gene>
<comment type="similarity">
    <text evidence="2">Belongs to the TMEM86 family.</text>
</comment>
<evidence type="ECO:0000313" key="8">
    <source>
        <dbReference type="Proteomes" id="UP000225972"/>
    </source>
</evidence>
<evidence type="ECO:0000313" key="7">
    <source>
        <dbReference type="EMBL" id="SMX29030.1"/>
    </source>
</evidence>
<dbReference type="PANTHER" id="PTHR31885:SF6">
    <property type="entry name" value="GH04784P"/>
    <property type="match status" value="1"/>
</dbReference>
<dbReference type="EMBL" id="FXXP01000002">
    <property type="protein sequence ID" value="SMX29030.1"/>
    <property type="molecule type" value="Genomic_DNA"/>
</dbReference>
<accession>A0A238JEC3</accession>
<evidence type="ECO:0000256" key="2">
    <source>
        <dbReference type="ARBA" id="ARBA00007375"/>
    </source>
</evidence>
<keyword evidence="3 6" id="KW-0812">Transmembrane</keyword>
<protein>
    <submittedName>
        <fullName evidence="7">YhhN-like protein</fullName>
    </submittedName>
</protein>
<evidence type="ECO:0000256" key="4">
    <source>
        <dbReference type="ARBA" id="ARBA00022989"/>
    </source>
</evidence>
<proteinExistence type="inferred from homology"/>
<reference evidence="8" key="1">
    <citation type="submission" date="2017-05" db="EMBL/GenBank/DDBJ databases">
        <authorList>
            <person name="Rodrigo-Torres L."/>
            <person name="Arahal R. D."/>
            <person name="Lucena T."/>
        </authorList>
    </citation>
    <scope>NUCLEOTIDE SEQUENCE [LARGE SCALE GENOMIC DNA]</scope>
    <source>
        <strain evidence="8">CECT 8649</strain>
    </source>
</reference>
<dbReference type="OrthoDB" id="345840at2"/>
<comment type="subcellular location">
    <subcellularLocation>
        <location evidence="1">Membrane</location>
        <topology evidence="1">Multi-pass membrane protein</topology>
    </subcellularLocation>
</comment>
<evidence type="ECO:0000256" key="3">
    <source>
        <dbReference type="ARBA" id="ARBA00022692"/>
    </source>
</evidence>
<organism evidence="7 8">
    <name type="scientific">Pelagimonas phthalicica</name>
    <dbReference type="NCBI Taxonomy" id="1037362"/>
    <lineage>
        <taxon>Bacteria</taxon>
        <taxon>Pseudomonadati</taxon>
        <taxon>Pseudomonadota</taxon>
        <taxon>Alphaproteobacteria</taxon>
        <taxon>Rhodobacterales</taxon>
        <taxon>Roseobacteraceae</taxon>
        <taxon>Pelagimonas</taxon>
    </lineage>
</organism>
<feature type="transmembrane region" description="Helical" evidence="6">
    <location>
        <begin position="106"/>
        <end position="125"/>
    </location>
</feature>
<evidence type="ECO:0000256" key="6">
    <source>
        <dbReference type="SAM" id="Phobius"/>
    </source>
</evidence>
<dbReference type="GO" id="GO:0016787">
    <property type="term" value="F:hydrolase activity"/>
    <property type="evidence" value="ECO:0007669"/>
    <property type="project" value="TreeGrafter"/>
</dbReference>
<feature type="transmembrane region" description="Helical" evidence="6">
    <location>
        <begin position="132"/>
        <end position="155"/>
    </location>
</feature>
<dbReference type="PANTHER" id="PTHR31885">
    <property type="entry name" value="GH04784P"/>
    <property type="match status" value="1"/>
</dbReference>
<name>A0A238JEC3_9RHOB</name>
<evidence type="ECO:0000256" key="1">
    <source>
        <dbReference type="ARBA" id="ARBA00004141"/>
    </source>
</evidence>
<evidence type="ECO:0000256" key="5">
    <source>
        <dbReference type="ARBA" id="ARBA00023136"/>
    </source>
</evidence>
<keyword evidence="5 6" id="KW-0472">Membrane</keyword>
<dbReference type="Pfam" id="PF07947">
    <property type="entry name" value="YhhN"/>
    <property type="match status" value="1"/>
</dbReference>
<feature type="transmembrane region" description="Helical" evidence="6">
    <location>
        <begin position="161"/>
        <end position="179"/>
    </location>
</feature>
<sequence length="215" mass="22957">MAGVAASPEVIKALAAISVASAFLYPLIKKLSWRRSVVKTLAVGALALWAVLLGHFWLAVALALSALGDLALSREGEKAFLIGMIAFALAHLAYVFLFVSQGLVPFGGWETLAVLVILGIGLWLGPLYAANAGLLAIPVLVYVALIALMAVTAVMQQDWPGRWITLAGALMFMASDAILGQEQFLKRHWRGQGMAIWGLYYAAQVALFIGFTQTA</sequence>
<feature type="transmembrane region" description="Helical" evidence="6">
    <location>
        <begin position="191"/>
        <end position="211"/>
    </location>
</feature>
<dbReference type="InterPro" id="IPR012506">
    <property type="entry name" value="TMEM86B-like"/>
</dbReference>
<keyword evidence="4 6" id="KW-1133">Transmembrane helix</keyword>
<dbReference type="AlphaFoldDB" id="A0A238JEC3"/>
<feature type="transmembrane region" description="Helical" evidence="6">
    <location>
        <begin position="10"/>
        <end position="28"/>
    </location>
</feature>
<dbReference type="Proteomes" id="UP000225972">
    <property type="component" value="Unassembled WGS sequence"/>
</dbReference>
<keyword evidence="8" id="KW-1185">Reference proteome</keyword>
<feature type="transmembrane region" description="Helical" evidence="6">
    <location>
        <begin position="79"/>
        <end position="100"/>
    </location>
</feature>
<dbReference type="GO" id="GO:0016020">
    <property type="term" value="C:membrane"/>
    <property type="evidence" value="ECO:0007669"/>
    <property type="project" value="UniProtKB-SubCell"/>
</dbReference>
<feature type="transmembrane region" description="Helical" evidence="6">
    <location>
        <begin position="40"/>
        <end position="67"/>
    </location>
</feature>
<dbReference type="RefSeq" id="WP_099246792.1">
    <property type="nucleotide sequence ID" value="NZ_FXXP01000002.1"/>
</dbReference>